<keyword evidence="2" id="KW-1185">Reference proteome</keyword>
<dbReference type="KEGG" id="upv:EJN92_17125"/>
<evidence type="ECO:0000313" key="2">
    <source>
        <dbReference type="Proteomes" id="UP000275663"/>
    </source>
</evidence>
<dbReference type="Proteomes" id="UP000275663">
    <property type="component" value="Chromosome"/>
</dbReference>
<sequence length="79" mass="8732">MASTTHAPNTPPAINLTILWQPYVSVCVGYNEEGGFTIGVSRNGEPMESKEDAFKFANQMMEQIPEAVFASVRRVEVLK</sequence>
<evidence type="ECO:0000313" key="1">
    <source>
        <dbReference type="EMBL" id="AZP13558.1"/>
    </source>
</evidence>
<dbReference type="EMBL" id="CP034464">
    <property type="protein sequence ID" value="AZP13558.1"/>
    <property type="molecule type" value="Genomic_DNA"/>
</dbReference>
<gene>
    <name evidence="1" type="ORF">EJN92_17125</name>
</gene>
<dbReference type="AlphaFoldDB" id="A0A3S9HN87"/>
<organism evidence="1 2">
    <name type="scientific">Undibacterium parvum</name>
    <dbReference type="NCBI Taxonomy" id="401471"/>
    <lineage>
        <taxon>Bacteria</taxon>
        <taxon>Pseudomonadati</taxon>
        <taxon>Pseudomonadota</taxon>
        <taxon>Betaproteobacteria</taxon>
        <taxon>Burkholderiales</taxon>
        <taxon>Oxalobacteraceae</taxon>
        <taxon>Undibacterium</taxon>
    </lineage>
</organism>
<protein>
    <submittedName>
        <fullName evidence="1">Uncharacterized protein</fullName>
    </submittedName>
</protein>
<reference evidence="1 2" key="1">
    <citation type="journal article" date="2011" name="Int. J. Syst. Evol. Microbiol.">
        <title>Description of Undibacterium oligocarboniphilum sp. nov., isolated from purified water, and Undibacterium pigrum strain CCUG 49012 as the type strain of Undibacterium parvum sp. nov., and emended descriptions of the genus Undibacterium and the species Undibacterium pigrum.</title>
        <authorList>
            <person name="Eder W."/>
            <person name="Wanner G."/>
            <person name="Ludwig W."/>
            <person name="Busse H.J."/>
            <person name="Ziemke-Kageler F."/>
            <person name="Lang E."/>
        </authorList>
    </citation>
    <scope>NUCLEOTIDE SEQUENCE [LARGE SCALE GENOMIC DNA]</scope>
    <source>
        <strain evidence="1 2">DSM 23061</strain>
    </source>
</reference>
<accession>A0A3S9HN87</accession>
<dbReference type="RefSeq" id="WP_126128927.1">
    <property type="nucleotide sequence ID" value="NZ_CP034464.1"/>
</dbReference>
<name>A0A3S9HN87_9BURK</name>
<proteinExistence type="predicted"/>